<evidence type="ECO:0000313" key="5">
    <source>
        <dbReference type="EMBL" id="KAJ5097729.1"/>
    </source>
</evidence>
<evidence type="ECO:0000256" key="3">
    <source>
        <dbReference type="SAM" id="SignalP"/>
    </source>
</evidence>
<feature type="domain" description="Yeast cell wall synthesis Kre9/Knh1-like N-terminal" evidence="4">
    <location>
        <begin position="30"/>
        <end position="105"/>
    </location>
</feature>
<keyword evidence="1 3" id="KW-0732">Signal</keyword>
<evidence type="ECO:0000313" key="6">
    <source>
        <dbReference type="Proteomes" id="UP001149165"/>
    </source>
</evidence>
<dbReference type="EMBL" id="JAPQKH010000005">
    <property type="protein sequence ID" value="KAJ5097729.1"/>
    <property type="molecule type" value="Genomic_DNA"/>
</dbReference>
<dbReference type="PANTHER" id="PTHR40633:SF6">
    <property type="entry name" value="MATRIX PROTEIN, PUTATIVE (AFU_ORTHOLOGUE AFUA_8G05410)-RELATED"/>
    <property type="match status" value="1"/>
</dbReference>
<reference evidence="5" key="2">
    <citation type="journal article" date="2023" name="IMA Fungus">
        <title>Comparative genomic study of the Penicillium genus elucidates a diverse pangenome and 15 lateral gene transfer events.</title>
        <authorList>
            <person name="Petersen C."/>
            <person name="Sorensen T."/>
            <person name="Nielsen M.R."/>
            <person name="Sondergaard T.E."/>
            <person name="Sorensen J.L."/>
            <person name="Fitzpatrick D.A."/>
            <person name="Frisvad J.C."/>
            <person name="Nielsen K.L."/>
        </authorList>
    </citation>
    <scope>NUCLEOTIDE SEQUENCE</scope>
    <source>
        <strain evidence="5">IBT 30069</strain>
    </source>
</reference>
<keyword evidence="6" id="KW-1185">Reference proteome</keyword>
<proteinExistence type="predicted"/>
<dbReference type="PANTHER" id="PTHR40633">
    <property type="entry name" value="MATRIX PROTEIN, PUTATIVE (AFU_ORTHOLOGUE AFUA_8G05410)-RELATED"/>
    <property type="match status" value="1"/>
</dbReference>
<protein>
    <recommendedName>
        <fullName evidence="4">Yeast cell wall synthesis Kre9/Knh1-like N-terminal domain-containing protein</fullName>
    </recommendedName>
</protein>
<feature type="signal peptide" evidence="3">
    <location>
        <begin position="1"/>
        <end position="19"/>
    </location>
</feature>
<dbReference type="InterPro" id="IPR052982">
    <property type="entry name" value="SRP1/TIP1-like"/>
</dbReference>
<dbReference type="AlphaFoldDB" id="A0A9W9FCU3"/>
<name>A0A9W9FCU3_9EURO</name>
<accession>A0A9W9FCU3</accession>
<evidence type="ECO:0000256" key="1">
    <source>
        <dbReference type="ARBA" id="ARBA00022729"/>
    </source>
</evidence>
<sequence>MHFSTVLAASASLLTLALAADPLSFTSWPQDVQAGKPLTLTWAGAVADQPVTLTLRKGASGNLDDVEVITDQAKDGTFTWTPGENIKEGETYAFQVTQGGQKNYSALLKAGAPANPPASSASETGTVTSAPSTISTGTATATGTASQATNANTATGATTGTTTGTSSKPLISSSSAATPSSSAGATKIVTSSINAEATDSVLDGKKSSETGSVQTGLASVSQYSVGLAAGAMALFFYLGF</sequence>
<evidence type="ECO:0000256" key="2">
    <source>
        <dbReference type="SAM" id="MobiDB-lite"/>
    </source>
</evidence>
<gene>
    <name evidence="5" type="ORF">N7456_008450</name>
</gene>
<dbReference type="InterPro" id="IPR018466">
    <property type="entry name" value="Kre9/Knh1-like_N"/>
</dbReference>
<comment type="caution">
    <text evidence="5">The sequence shown here is derived from an EMBL/GenBank/DDBJ whole genome shotgun (WGS) entry which is preliminary data.</text>
</comment>
<feature type="chain" id="PRO_5040831135" description="Yeast cell wall synthesis Kre9/Knh1-like N-terminal domain-containing protein" evidence="3">
    <location>
        <begin position="20"/>
        <end position="240"/>
    </location>
</feature>
<feature type="region of interest" description="Disordered" evidence="2">
    <location>
        <begin position="110"/>
        <end position="182"/>
    </location>
</feature>
<organism evidence="5 6">
    <name type="scientific">Penicillium angulare</name>
    <dbReference type="NCBI Taxonomy" id="116970"/>
    <lineage>
        <taxon>Eukaryota</taxon>
        <taxon>Fungi</taxon>
        <taxon>Dikarya</taxon>
        <taxon>Ascomycota</taxon>
        <taxon>Pezizomycotina</taxon>
        <taxon>Eurotiomycetes</taxon>
        <taxon>Eurotiomycetidae</taxon>
        <taxon>Eurotiales</taxon>
        <taxon>Aspergillaceae</taxon>
        <taxon>Penicillium</taxon>
    </lineage>
</organism>
<dbReference type="Pfam" id="PF10342">
    <property type="entry name" value="Kre9_KNH"/>
    <property type="match status" value="1"/>
</dbReference>
<dbReference type="Proteomes" id="UP001149165">
    <property type="component" value="Unassembled WGS sequence"/>
</dbReference>
<evidence type="ECO:0000259" key="4">
    <source>
        <dbReference type="Pfam" id="PF10342"/>
    </source>
</evidence>
<dbReference type="OrthoDB" id="5589325at2759"/>
<reference evidence="5" key="1">
    <citation type="submission" date="2022-11" db="EMBL/GenBank/DDBJ databases">
        <authorList>
            <person name="Petersen C."/>
        </authorList>
    </citation>
    <scope>NUCLEOTIDE SEQUENCE</scope>
    <source>
        <strain evidence="5">IBT 30069</strain>
    </source>
</reference>